<dbReference type="InterPro" id="IPR029063">
    <property type="entry name" value="SAM-dependent_MTases_sf"/>
</dbReference>
<dbReference type="PANTHER" id="PTHR20974:SF0">
    <property type="entry name" value="UPF0585 PROTEIN CG18661"/>
    <property type="match status" value="1"/>
</dbReference>
<comment type="similarity">
    <text evidence="1">Belongs to the UPF0585 family.</text>
</comment>
<dbReference type="Pfam" id="PF06080">
    <property type="entry name" value="DUF938"/>
    <property type="match status" value="1"/>
</dbReference>
<reference evidence="2" key="1">
    <citation type="submission" date="2020-11" db="EMBL/GenBank/DDBJ databases">
        <authorList>
            <person name="Tran Van P."/>
        </authorList>
    </citation>
    <scope>NUCLEOTIDE SEQUENCE</scope>
</reference>
<sequence>MLRYAAAERNQEAILQVLTNVLRSEDRFDHNLNALEIGSGSGQHVTHLAKHLPRIRWQPSDIDATLFESIEAYRRQSGVHNILAPIPLDVSSPAIQWPIPGSPKLDLIVCVNVIHISHWNCSLGLFEGSASLLAPNTGLLVTYGPYACDGVITPESNVIFDRSLKRQNPDWGLRDIRDLKELAAKNGLTFVSSHEMPANNKVLVFRKI</sequence>
<dbReference type="Gene3D" id="3.40.50.150">
    <property type="entry name" value="Vaccinia Virus protein VP39"/>
    <property type="match status" value="1"/>
</dbReference>
<evidence type="ECO:0000313" key="3">
    <source>
        <dbReference type="Proteomes" id="UP000728032"/>
    </source>
</evidence>
<dbReference type="AlphaFoldDB" id="A0A7R9LI68"/>
<evidence type="ECO:0000313" key="2">
    <source>
        <dbReference type="EMBL" id="CAD7642052.1"/>
    </source>
</evidence>
<name>A0A7R9LI68_9ACAR</name>
<dbReference type="SUPFAM" id="SSF53335">
    <property type="entry name" value="S-adenosyl-L-methionine-dependent methyltransferases"/>
    <property type="match status" value="1"/>
</dbReference>
<dbReference type="EMBL" id="CAJPVJ010000991">
    <property type="protein sequence ID" value="CAG2163825.1"/>
    <property type="molecule type" value="Genomic_DNA"/>
</dbReference>
<protein>
    <recommendedName>
        <fullName evidence="4">SAM-dependent methyltransferase</fullName>
    </recommendedName>
</protein>
<evidence type="ECO:0000256" key="1">
    <source>
        <dbReference type="ARBA" id="ARBA00008308"/>
    </source>
</evidence>
<dbReference type="Proteomes" id="UP000728032">
    <property type="component" value="Unassembled WGS sequence"/>
</dbReference>
<dbReference type="OrthoDB" id="10258744at2759"/>
<dbReference type="PANTHER" id="PTHR20974">
    <property type="entry name" value="UPF0585 PROTEIN CG18661"/>
    <property type="match status" value="1"/>
</dbReference>
<proteinExistence type="inferred from homology"/>
<organism evidence="2">
    <name type="scientific">Oppiella nova</name>
    <dbReference type="NCBI Taxonomy" id="334625"/>
    <lineage>
        <taxon>Eukaryota</taxon>
        <taxon>Metazoa</taxon>
        <taxon>Ecdysozoa</taxon>
        <taxon>Arthropoda</taxon>
        <taxon>Chelicerata</taxon>
        <taxon>Arachnida</taxon>
        <taxon>Acari</taxon>
        <taxon>Acariformes</taxon>
        <taxon>Sarcoptiformes</taxon>
        <taxon>Oribatida</taxon>
        <taxon>Brachypylina</taxon>
        <taxon>Oppioidea</taxon>
        <taxon>Oppiidae</taxon>
        <taxon>Oppiella</taxon>
    </lineage>
</organism>
<gene>
    <name evidence="2" type="ORF">ONB1V03_LOCUS3389</name>
</gene>
<dbReference type="EMBL" id="OC915816">
    <property type="protein sequence ID" value="CAD7642052.1"/>
    <property type="molecule type" value="Genomic_DNA"/>
</dbReference>
<accession>A0A7R9LI68</accession>
<evidence type="ECO:0008006" key="4">
    <source>
        <dbReference type="Google" id="ProtNLM"/>
    </source>
</evidence>
<dbReference type="InterPro" id="IPR010342">
    <property type="entry name" value="DUF938"/>
</dbReference>
<keyword evidence="3" id="KW-1185">Reference proteome</keyword>